<reference evidence="2" key="2">
    <citation type="submission" date="2015-01" db="EMBL/GenBank/DDBJ databases">
        <title>Evolutionary Origins and Diversification of the Mycorrhizal Mutualists.</title>
        <authorList>
            <consortium name="DOE Joint Genome Institute"/>
            <consortium name="Mycorrhizal Genomics Consortium"/>
            <person name="Kohler A."/>
            <person name="Kuo A."/>
            <person name="Nagy L.G."/>
            <person name="Floudas D."/>
            <person name="Copeland A."/>
            <person name="Barry K.W."/>
            <person name="Cichocki N."/>
            <person name="Veneault-Fourrey C."/>
            <person name="LaButti K."/>
            <person name="Lindquist E.A."/>
            <person name="Lipzen A."/>
            <person name="Lundell T."/>
            <person name="Morin E."/>
            <person name="Murat C."/>
            <person name="Riley R."/>
            <person name="Ohm R."/>
            <person name="Sun H."/>
            <person name="Tunlid A."/>
            <person name="Henrissat B."/>
            <person name="Grigoriev I.V."/>
            <person name="Hibbett D.S."/>
            <person name="Martin F."/>
        </authorList>
    </citation>
    <scope>NUCLEOTIDE SEQUENCE [LARGE SCALE GENOMIC DNA]</scope>
    <source>
        <strain evidence="2">Marx 270</strain>
    </source>
</reference>
<evidence type="ECO:0000313" key="2">
    <source>
        <dbReference type="Proteomes" id="UP000054217"/>
    </source>
</evidence>
<dbReference type="HOGENOM" id="CLU_3107388_0_0_1"/>
<dbReference type="EMBL" id="KN832426">
    <property type="protein sequence ID" value="KIN92736.1"/>
    <property type="molecule type" value="Genomic_DNA"/>
</dbReference>
<sequence>MGQQVNRSSKVKSLSESDYLVSKWVKLLLLDPKPGDLSKTRFKQIERVNVA</sequence>
<protein>
    <submittedName>
        <fullName evidence="1">Uncharacterized protein</fullName>
    </submittedName>
</protein>
<dbReference type="InParanoid" id="A0A0C3J4W2"/>
<organism evidence="1 2">
    <name type="scientific">Pisolithus tinctorius Marx 270</name>
    <dbReference type="NCBI Taxonomy" id="870435"/>
    <lineage>
        <taxon>Eukaryota</taxon>
        <taxon>Fungi</taxon>
        <taxon>Dikarya</taxon>
        <taxon>Basidiomycota</taxon>
        <taxon>Agaricomycotina</taxon>
        <taxon>Agaricomycetes</taxon>
        <taxon>Agaricomycetidae</taxon>
        <taxon>Boletales</taxon>
        <taxon>Sclerodermatineae</taxon>
        <taxon>Pisolithaceae</taxon>
        <taxon>Pisolithus</taxon>
    </lineage>
</organism>
<name>A0A0C3J4W2_PISTI</name>
<dbReference type="AlphaFoldDB" id="A0A0C3J4W2"/>
<dbReference type="Proteomes" id="UP000054217">
    <property type="component" value="Unassembled WGS sequence"/>
</dbReference>
<keyword evidence="2" id="KW-1185">Reference proteome</keyword>
<reference evidence="1 2" key="1">
    <citation type="submission" date="2014-04" db="EMBL/GenBank/DDBJ databases">
        <authorList>
            <consortium name="DOE Joint Genome Institute"/>
            <person name="Kuo A."/>
            <person name="Kohler A."/>
            <person name="Costa M.D."/>
            <person name="Nagy L.G."/>
            <person name="Floudas D."/>
            <person name="Copeland A."/>
            <person name="Barry K.W."/>
            <person name="Cichocki N."/>
            <person name="Veneault-Fourrey C."/>
            <person name="LaButti K."/>
            <person name="Lindquist E.A."/>
            <person name="Lipzen A."/>
            <person name="Lundell T."/>
            <person name="Morin E."/>
            <person name="Murat C."/>
            <person name="Sun H."/>
            <person name="Tunlid A."/>
            <person name="Henrissat B."/>
            <person name="Grigoriev I.V."/>
            <person name="Hibbett D.S."/>
            <person name="Martin F."/>
            <person name="Nordberg H.P."/>
            <person name="Cantor M.N."/>
            <person name="Hua S.X."/>
        </authorList>
    </citation>
    <scope>NUCLEOTIDE SEQUENCE [LARGE SCALE GENOMIC DNA]</scope>
    <source>
        <strain evidence="1 2">Marx 270</strain>
    </source>
</reference>
<gene>
    <name evidence="1" type="ORF">M404DRAFT_1009397</name>
</gene>
<accession>A0A0C3J4W2</accession>
<evidence type="ECO:0000313" key="1">
    <source>
        <dbReference type="EMBL" id="KIN92736.1"/>
    </source>
</evidence>
<proteinExistence type="predicted"/>